<evidence type="ECO:0000256" key="6">
    <source>
        <dbReference type="ARBA" id="ARBA00023316"/>
    </source>
</evidence>
<keyword evidence="6" id="KW-0961">Cell wall biogenesis/degradation</keyword>
<dbReference type="GO" id="GO:0009002">
    <property type="term" value="F:serine-type D-Ala-D-Ala carboxypeptidase activity"/>
    <property type="evidence" value="ECO:0007669"/>
    <property type="project" value="InterPro"/>
</dbReference>
<gene>
    <name evidence="11" type="ORF">H9736_08380</name>
</gene>
<evidence type="ECO:0000256" key="4">
    <source>
        <dbReference type="ARBA" id="ARBA00022960"/>
    </source>
</evidence>
<dbReference type="GO" id="GO:0071555">
    <property type="term" value="P:cell wall organization"/>
    <property type="evidence" value="ECO:0007669"/>
    <property type="project" value="UniProtKB-KW"/>
</dbReference>
<dbReference type="InterPro" id="IPR001967">
    <property type="entry name" value="Peptidase_S11_N"/>
</dbReference>
<dbReference type="InterPro" id="IPR018044">
    <property type="entry name" value="Peptidase_S11"/>
</dbReference>
<keyword evidence="5" id="KW-0573">Peptidoglycan synthesis</keyword>
<feature type="active site" description="Acyl-ester intermediate" evidence="7">
    <location>
        <position position="90"/>
    </location>
</feature>
<evidence type="ECO:0000256" key="1">
    <source>
        <dbReference type="ARBA" id="ARBA00007164"/>
    </source>
</evidence>
<keyword evidence="4" id="KW-0133">Cell shape</keyword>
<sequence length="321" mass="33748">MERVRRRRRGGCGCALLLVLLALAVAAGVWCFPRGMAAWESAQRRLRLREALAQAFESQPPQAGALLVVQLETGEPLYAQGAQDPLLPASLAKLFVAGYAASLAPLESRATVTPQALALVPANSSLAYLAPGEYTLEDLLAAMLLPSGNDAAYAVADWCGGLLDPGAAPGRERVDAFLEGLGEYLAAQGYGGTVLHDPSGFDYEAATTAGNLAAVSARLLQADWFRELVALPTYTADTPGGPVAWQNTNRLLDPESPYYHPRAAGVKTGTLEGCCNLVALYQSSQEAVLVCLLGAATDEVRYQEALRVFTALDSALAPASG</sequence>
<dbReference type="Pfam" id="PF00768">
    <property type="entry name" value="Peptidase_S11"/>
    <property type="match status" value="1"/>
</dbReference>
<evidence type="ECO:0000313" key="12">
    <source>
        <dbReference type="Proteomes" id="UP000886800"/>
    </source>
</evidence>
<evidence type="ECO:0000259" key="10">
    <source>
        <dbReference type="Pfam" id="PF00768"/>
    </source>
</evidence>
<dbReference type="Gene3D" id="3.40.710.10">
    <property type="entry name" value="DD-peptidase/beta-lactamase superfamily"/>
    <property type="match status" value="1"/>
</dbReference>
<dbReference type="GO" id="GO:0009252">
    <property type="term" value="P:peptidoglycan biosynthetic process"/>
    <property type="evidence" value="ECO:0007669"/>
    <property type="project" value="UniProtKB-KW"/>
</dbReference>
<evidence type="ECO:0000313" key="11">
    <source>
        <dbReference type="EMBL" id="HIX66248.1"/>
    </source>
</evidence>
<evidence type="ECO:0000256" key="9">
    <source>
        <dbReference type="RuleBase" id="RU004016"/>
    </source>
</evidence>
<dbReference type="AlphaFoldDB" id="A0A9D1WS90"/>
<proteinExistence type="inferred from homology"/>
<evidence type="ECO:0000256" key="5">
    <source>
        <dbReference type="ARBA" id="ARBA00022984"/>
    </source>
</evidence>
<dbReference type="PRINTS" id="PR00725">
    <property type="entry name" value="DADACBPTASE1"/>
</dbReference>
<feature type="active site" description="Proton acceptor" evidence="7">
    <location>
        <position position="93"/>
    </location>
</feature>
<accession>A0A9D1WS90</accession>
<reference evidence="11" key="2">
    <citation type="submission" date="2021-04" db="EMBL/GenBank/DDBJ databases">
        <authorList>
            <person name="Gilroy R."/>
        </authorList>
    </citation>
    <scope>NUCLEOTIDE SEQUENCE</scope>
    <source>
        <strain evidence="11">CHK188-5543</strain>
    </source>
</reference>
<comment type="similarity">
    <text evidence="1 9">Belongs to the peptidase S11 family.</text>
</comment>
<feature type="active site" evidence="7">
    <location>
        <position position="147"/>
    </location>
</feature>
<dbReference type="Proteomes" id="UP000886800">
    <property type="component" value="Unassembled WGS sequence"/>
</dbReference>
<dbReference type="GO" id="GO:0006508">
    <property type="term" value="P:proteolysis"/>
    <property type="evidence" value="ECO:0007669"/>
    <property type="project" value="InterPro"/>
</dbReference>
<evidence type="ECO:0000256" key="3">
    <source>
        <dbReference type="ARBA" id="ARBA00022801"/>
    </source>
</evidence>
<keyword evidence="2" id="KW-0732">Signal</keyword>
<feature type="binding site" evidence="8">
    <location>
        <position position="267"/>
    </location>
    <ligand>
        <name>substrate</name>
    </ligand>
</feature>
<dbReference type="GO" id="GO:0008360">
    <property type="term" value="P:regulation of cell shape"/>
    <property type="evidence" value="ECO:0007669"/>
    <property type="project" value="UniProtKB-KW"/>
</dbReference>
<evidence type="ECO:0000256" key="2">
    <source>
        <dbReference type="ARBA" id="ARBA00022729"/>
    </source>
</evidence>
<comment type="caution">
    <text evidence="11">The sequence shown here is derived from an EMBL/GenBank/DDBJ whole genome shotgun (WGS) entry which is preliminary data.</text>
</comment>
<keyword evidence="3 11" id="KW-0378">Hydrolase</keyword>
<feature type="domain" description="Peptidase S11 D-alanyl-D-alanine carboxypeptidase A N-terminal" evidence="10">
    <location>
        <begin position="62"/>
        <end position="296"/>
    </location>
</feature>
<dbReference type="EMBL" id="DXES01000177">
    <property type="protein sequence ID" value="HIX66248.1"/>
    <property type="molecule type" value="Genomic_DNA"/>
</dbReference>
<reference evidence="11" key="1">
    <citation type="journal article" date="2021" name="PeerJ">
        <title>Extensive microbial diversity within the chicken gut microbiome revealed by metagenomics and culture.</title>
        <authorList>
            <person name="Gilroy R."/>
            <person name="Ravi A."/>
            <person name="Getino M."/>
            <person name="Pursley I."/>
            <person name="Horton D.L."/>
            <person name="Alikhan N.F."/>
            <person name="Baker D."/>
            <person name="Gharbi K."/>
            <person name="Hall N."/>
            <person name="Watson M."/>
            <person name="Adriaenssens E.M."/>
            <person name="Foster-Nyarko E."/>
            <person name="Jarju S."/>
            <person name="Secka A."/>
            <person name="Antonio M."/>
            <person name="Oren A."/>
            <person name="Chaudhuri R.R."/>
            <person name="La Ragione R."/>
            <person name="Hildebrand F."/>
            <person name="Pallen M.J."/>
        </authorList>
    </citation>
    <scope>NUCLEOTIDE SEQUENCE</scope>
    <source>
        <strain evidence="11">CHK188-5543</strain>
    </source>
</reference>
<protein>
    <submittedName>
        <fullName evidence="11">Serine hydrolase</fullName>
    </submittedName>
</protein>
<organism evidence="11 12">
    <name type="scientific">Candidatus Anaerotruncus excrementipullorum</name>
    <dbReference type="NCBI Taxonomy" id="2838465"/>
    <lineage>
        <taxon>Bacteria</taxon>
        <taxon>Bacillati</taxon>
        <taxon>Bacillota</taxon>
        <taxon>Clostridia</taxon>
        <taxon>Eubacteriales</taxon>
        <taxon>Oscillospiraceae</taxon>
        <taxon>Anaerotruncus</taxon>
    </lineage>
</organism>
<dbReference type="InterPro" id="IPR012338">
    <property type="entry name" value="Beta-lactam/transpept-like"/>
</dbReference>
<evidence type="ECO:0000256" key="7">
    <source>
        <dbReference type="PIRSR" id="PIRSR618044-1"/>
    </source>
</evidence>
<evidence type="ECO:0000256" key="8">
    <source>
        <dbReference type="PIRSR" id="PIRSR618044-2"/>
    </source>
</evidence>
<dbReference type="SUPFAM" id="SSF56601">
    <property type="entry name" value="beta-lactamase/transpeptidase-like"/>
    <property type="match status" value="1"/>
</dbReference>
<name>A0A9D1WS90_9FIRM</name>